<dbReference type="Gene3D" id="1.10.8.1310">
    <property type="match status" value="1"/>
</dbReference>
<keyword evidence="1" id="KW-0343">GTPase activation</keyword>
<dbReference type="Gene3D" id="1.10.472.80">
    <property type="entry name" value="Ypt/Rab-GAP domain of gyp1p, domain 3"/>
    <property type="match status" value="1"/>
</dbReference>
<feature type="domain" description="Rab-GAP TBC" evidence="3">
    <location>
        <begin position="96"/>
        <end position="263"/>
    </location>
</feature>
<sequence>MDPEQRQAPLHEANENSSEESIPEPVDPAILQKAAEIHDACERRDVALLRSHAESRGGLINDELRQRACTCSIGRPMLLGLFTPDFDDDTDEKGHGAAAGASPDAWKHLPPHRDEPQVQLDVDRSFVYYPNDQSDSELRQRKAELSALITEVLRRYPYLCYFQGYHDVCQVILLVLGPKWRAPVVARLSVLRIRDFMLPSLGPTTAQLRLLPDILDKADPKLRRHLSGVEPFYALSGTLTMYAHNIEAYHDIARLFDVLLAREAVFSIYMFAQIVIDRRDEIFEVDEADMLHVILGKVPPNMDLDTLVADSVDLFNKHPPEALPSWKTISSASVLKTVRNVDESAEQTMRDGHEYFEKQARELQWAELQDRIKATVWAYRRPATTVGTALAVAALALYLRRNPGAVNHVVGFFSR</sequence>
<dbReference type="InterPro" id="IPR000195">
    <property type="entry name" value="Rab-GAP-TBC_dom"/>
</dbReference>
<dbReference type="GO" id="GO:0005789">
    <property type="term" value="C:endoplasmic reticulum membrane"/>
    <property type="evidence" value="ECO:0007669"/>
    <property type="project" value="TreeGrafter"/>
</dbReference>
<dbReference type="OrthoDB" id="206700at2759"/>
<dbReference type="SUPFAM" id="SSF47923">
    <property type="entry name" value="Ypt/Rab-GAP domain of gyp1p"/>
    <property type="match status" value="2"/>
</dbReference>
<dbReference type="PROSITE" id="PS50086">
    <property type="entry name" value="TBC_RABGAP"/>
    <property type="match status" value="1"/>
</dbReference>
<feature type="region of interest" description="Disordered" evidence="2">
    <location>
        <begin position="1"/>
        <end position="25"/>
    </location>
</feature>
<dbReference type="InterPro" id="IPR045913">
    <property type="entry name" value="TBC20/Gyp8-like"/>
</dbReference>
<reference evidence="5" key="1">
    <citation type="journal article" date="2014" name="Genome Announc.">
        <title>Genome sequence and annotation of Acremonium chrysogenum, producer of the beta-lactam antibiotic cephalosporin C.</title>
        <authorList>
            <person name="Terfehr D."/>
            <person name="Dahlmann T.A."/>
            <person name="Specht T."/>
            <person name="Zadra I."/>
            <person name="Kuernsteiner H."/>
            <person name="Kueck U."/>
        </authorList>
    </citation>
    <scope>NUCLEOTIDE SEQUENCE [LARGE SCALE GENOMIC DNA]</scope>
    <source>
        <strain evidence="5">ATCC 11550 / CBS 779.69 / DSM 880 / IAM 14645 / JCM 23072 / IMI 49137</strain>
    </source>
</reference>
<gene>
    <name evidence="4" type="ORF">ACRE_046580</name>
</gene>
<dbReference type="PANTHER" id="PTHR20913">
    <property type="entry name" value="TBC1 DOMAIN FAMILY MEMBER 20/GTPASE"/>
    <property type="match status" value="1"/>
</dbReference>
<accession>A0A086T5C5</accession>
<dbReference type="FunFam" id="1.10.472.80:FF:000060">
    <property type="entry name" value="TBC domain protein, putative"/>
    <property type="match status" value="1"/>
</dbReference>
<dbReference type="InterPro" id="IPR035969">
    <property type="entry name" value="Rab-GAP_TBC_sf"/>
</dbReference>
<dbReference type="AlphaFoldDB" id="A0A086T5C5"/>
<evidence type="ECO:0000313" key="5">
    <source>
        <dbReference type="Proteomes" id="UP000029964"/>
    </source>
</evidence>
<dbReference type="GO" id="GO:0005096">
    <property type="term" value="F:GTPase activator activity"/>
    <property type="evidence" value="ECO:0007669"/>
    <property type="project" value="UniProtKB-KW"/>
</dbReference>
<comment type="caution">
    <text evidence="4">The sequence shown here is derived from an EMBL/GenBank/DDBJ whole genome shotgun (WGS) entry which is preliminary data.</text>
</comment>
<protein>
    <submittedName>
        <fullName evidence="4">GTPase-activating protein-like protein</fullName>
    </submittedName>
</protein>
<organism evidence="4 5">
    <name type="scientific">Hapsidospora chrysogenum (strain ATCC 11550 / CBS 779.69 / DSM 880 / IAM 14645 / JCM 23072 / IMI 49137)</name>
    <name type="common">Acremonium chrysogenum</name>
    <dbReference type="NCBI Taxonomy" id="857340"/>
    <lineage>
        <taxon>Eukaryota</taxon>
        <taxon>Fungi</taxon>
        <taxon>Dikarya</taxon>
        <taxon>Ascomycota</taxon>
        <taxon>Pezizomycotina</taxon>
        <taxon>Sordariomycetes</taxon>
        <taxon>Hypocreomycetidae</taxon>
        <taxon>Hypocreales</taxon>
        <taxon>Bionectriaceae</taxon>
        <taxon>Hapsidospora</taxon>
    </lineage>
</organism>
<evidence type="ECO:0000256" key="1">
    <source>
        <dbReference type="ARBA" id="ARBA00022468"/>
    </source>
</evidence>
<keyword evidence="5" id="KW-1185">Reference proteome</keyword>
<evidence type="ECO:0000256" key="2">
    <source>
        <dbReference type="SAM" id="MobiDB-lite"/>
    </source>
</evidence>
<dbReference type="STRING" id="857340.A0A086T5C5"/>
<dbReference type="Pfam" id="PF00566">
    <property type="entry name" value="RabGAP-TBC"/>
    <property type="match status" value="1"/>
</dbReference>
<evidence type="ECO:0000313" key="4">
    <source>
        <dbReference type="EMBL" id="KFH44557.1"/>
    </source>
</evidence>
<proteinExistence type="predicted"/>
<dbReference type="Proteomes" id="UP000029964">
    <property type="component" value="Unassembled WGS sequence"/>
</dbReference>
<dbReference type="GO" id="GO:0006888">
    <property type="term" value="P:endoplasmic reticulum to Golgi vesicle-mediated transport"/>
    <property type="evidence" value="ECO:0007669"/>
    <property type="project" value="TreeGrafter"/>
</dbReference>
<evidence type="ECO:0000259" key="3">
    <source>
        <dbReference type="PROSITE" id="PS50086"/>
    </source>
</evidence>
<dbReference type="SMART" id="SM00164">
    <property type="entry name" value="TBC"/>
    <property type="match status" value="1"/>
</dbReference>
<dbReference type="PANTHER" id="PTHR20913:SF7">
    <property type="entry name" value="RE60063P"/>
    <property type="match status" value="1"/>
</dbReference>
<name>A0A086T5C5_HAPC1</name>
<dbReference type="HOGENOM" id="CLU_039465_0_1_1"/>
<dbReference type="EMBL" id="JPKY01000046">
    <property type="protein sequence ID" value="KFH44557.1"/>
    <property type="molecule type" value="Genomic_DNA"/>
</dbReference>